<proteinExistence type="predicted"/>
<keyword evidence="4" id="KW-1185">Reference proteome</keyword>
<dbReference type="Gramene" id="OIT35490">
    <property type="protein sequence ID" value="OIT35490"/>
    <property type="gene ID" value="A4A49_02714"/>
</dbReference>
<dbReference type="PANTHER" id="PTHR47481:SF10">
    <property type="entry name" value="COPIA-LIKE POLYPROTEIN_RETROTRANSPOSON"/>
    <property type="match status" value="1"/>
</dbReference>
<accession>A0A314L1J5</accession>
<feature type="domain" description="Retrovirus-related Pol polyprotein from transposon TNT 1-94-like beta-barrel" evidence="2">
    <location>
        <begin position="249"/>
        <end position="319"/>
    </location>
</feature>
<dbReference type="AlphaFoldDB" id="A0A314L1J5"/>
<dbReference type="Pfam" id="PF22936">
    <property type="entry name" value="Pol_BBD"/>
    <property type="match status" value="1"/>
</dbReference>
<organism evidence="3 4">
    <name type="scientific">Nicotiana attenuata</name>
    <name type="common">Coyote tobacco</name>
    <dbReference type="NCBI Taxonomy" id="49451"/>
    <lineage>
        <taxon>Eukaryota</taxon>
        <taxon>Viridiplantae</taxon>
        <taxon>Streptophyta</taxon>
        <taxon>Embryophyta</taxon>
        <taxon>Tracheophyta</taxon>
        <taxon>Spermatophyta</taxon>
        <taxon>Magnoliopsida</taxon>
        <taxon>eudicotyledons</taxon>
        <taxon>Gunneridae</taxon>
        <taxon>Pentapetalae</taxon>
        <taxon>asterids</taxon>
        <taxon>lamiids</taxon>
        <taxon>Solanales</taxon>
        <taxon>Solanaceae</taxon>
        <taxon>Nicotianoideae</taxon>
        <taxon>Nicotianeae</taxon>
        <taxon>Nicotiana</taxon>
    </lineage>
</organism>
<evidence type="ECO:0000256" key="1">
    <source>
        <dbReference type="SAM" id="MobiDB-lite"/>
    </source>
</evidence>
<dbReference type="Proteomes" id="UP000187609">
    <property type="component" value="Unassembled WGS sequence"/>
</dbReference>
<evidence type="ECO:0000313" key="4">
    <source>
        <dbReference type="Proteomes" id="UP000187609"/>
    </source>
</evidence>
<comment type="caution">
    <text evidence="3">The sequence shown here is derived from an EMBL/GenBank/DDBJ whole genome shotgun (WGS) entry which is preliminary data.</text>
</comment>
<name>A0A314L1J5_NICAT</name>
<sequence length="446" mass="48885">MASNTFSTASLHHLIASCPVKLKPSNYLIWRTQMMQLIQVMRLNYLIEGKPEIINVEGTSESSVKNSGKGVDKDSTAADWAEKNVLLRSWISGTMSEEIELSMNILKEFKGICDGLASIHKPVDDDSKVINFARGDDSQQVNHNMAFAAQRTYNNRCRGRRGNMNYSSRGRGFRPAGQNNHQNNQGSGNVAKGHETTGSSACQICGRNNHTAIKCFYIWDFSYQALEELPQALATLNVNSQNGGDNAHYMDSGASTRMTNNSGNLSNLKPYNENDKIIVGNGQQFDITHVWKGTISSLRKSEVLVVPKLKKNLLSENRTDSAPNDSSHMATFFEFFSESQTESGSSDSTAVGEMLRADHDDDAAANTSNNQGTVLRAVHDTVADQSDGVESVLTAAPTADHKDAVGSDHDEVVEVTHSITELSADMQNSDTNELHSEFSHLDETPM</sequence>
<dbReference type="PANTHER" id="PTHR47481">
    <property type="match status" value="1"/>
</dbReference>
<reference evidence="3" key="1">
    <citation type="submission" date="2016-11" db="EMBL/GenBank/DDBJ databases">
        <title>The genome of Nicotiana attenuata.</title>
        <authorList>
            <person name="Xu S."/>
            <person name="Brockmoeller T."/>
            <person name="Gaquerel E."/>
            <person name="Navarro A."/>
            <person name="Kuhl H."/>
            <person name="Gase K."/>
            <person name="Ling Z."/>
            <person name="Zhou W."/>
            <person name="Kreitzer C."/>
            <person name="Stanke M."/>
            <person name="Tang H."/>
            <person name="Lyons E."/>
            <person name="Pandey P."/>
            <person name="Pandey S.P."/>
            <person name="Timmermann B."/>
            <person name="Baldwin I.T."/>
        </authorList>
    </citation>
    <scope>NUCLEOTIDE SEQUENCE [LARGE SCALE GENOMIC DNA]</scope>
    <source>
        <strain evidence="3">UT</strain>
    </source>
</reference>
<evidence type="ECO:0000313" key="3">
    <source>
        <dbReference type="EMBL" id="OIT35490.1"/>
    </source>
</evidence>
<protein>
    <recommendedName>
        <fullName evidence="2">Retrovirus-related Pol polyprotein from transposon TNT 1-94-like beta-barrel domain-containing protein</fullName>
    </recommendedName>
</protein>
<dbReference type="EMBL" id="MJEQ01000553">
    <property type="protein sequence ID" value="OIT35490.1"/>
    <property type="molecule type" value="Genomic_DNA"/>
</dbReference>
<feature type="region of interest" description="Disordered" evidence="1">
    <location>
        <begin position="158"/>
        <end position="193"/>
    </location>
</feature>
<feature type="compositionally biased region" description="Low complexity" evidence="1">
    <location>
        <begin position="177"/>
        <end position="189"/>
    </location>
</feature>
<dbReference type="InterPro" id="IPR054722">
    <property type="entry name" value="PolX-like_BBD"/>
</dbReference>
<gene>
    <name evidence="3" type="ORF">A4A49_02714</name>
</gene>
<evidence type="ECO:0000259" key="2">
    <source>
        <dbReference type="Pfam" id="PF22936"/>
    </source>
</evidence>